<dbReference type="EMBL" id="BPLR01009459">
    <property type="protein sequence ID" value="GIY32122.1"/>
    <property type="molecule type" value="Genomic_DNA"/>
</dbReference>
<feature type="transmembrane region" description="Helical" evidence="1">
    <location>
        <begin position="93"/>
        <end position="109"/>
    </location>
</feature>
<comment type="caution">
    <text evidence="2">The sequence shown here is derived from an EMBL/GenBank/DDBJ whole genome shotgun (WGS) entry which is preliminary data.</text>
</comment>
<sequence length="110" mass="12807">MMYPSYWTVCRWIPIPPIHHSNLSICHCECMAREYRMVHQKDGFGRTGFEFRDLVLKDYTIELDFCVVSVIVLFGFCIVSVIILFGFCIVSEVIVGAIMLLEFVLLVRYC</sequence>
<dbReference type="Proteomes" id="UP001054945">
    <property type="component" value="Unassembled WGS sequence"/>
</dbReference>
<evidence type="ECO:0000256" key="1">
    <source>
        <dbReference type="SAM" id="Phobius"/>
    </source>
</evidence>
<evidence type="ECO:0000313" key="2">
    <source>
        <dbReference type="EMBL" id="GIY32122.1"/>
    </source>
</evidence>
<gene>
    <name evidence="2" type="ORF">CEXT_667881</name>
</gene>
<protein>
    <submittedName>
        <fullName evidence="2">Uncharacterized protein</fullName>
    </submittedName>
</protein>
<keyword evidence="1" id="KW-1133">Transmembrane helix</keyword>
<name>A0AAV4SF44_CAEEX</name>
<keyword evidence="1" id="KW-0812">Transmembrane</keyword>
<reference evidence="2 3" key="1">
    <citation type="submission" date="2021-06" db="EMBL/GenBank/DDBJ databases">
        <title>Caerostris extrusa draft genome.</title>
        <authorList>
            <person name="Kono N."/>
            <person name="Arakawa K."/>
        </authorList>
    </citation>
    <scope>NUCLEOTIDE SEQUENCE [LARGE SCALE GENOMIC DNA]</scope>
</reference>
<evidence type="ECO:0000313" key="3">
    <source>
        <dbReference type="Proteomes" id="UP001054945"/>
    </source>
</evidence>
<keyword evidence="3" id="KW-1185">Reference proteome</keyword>
<dbReference type="AlphaFoldDB" id="A0AAV4SF44"/>
<proteinExistence type="predicted"/>
<accession>A0AAV4SF44</accession>
<organism evidence="2 3">
    <name type="scientific">Caerostris extrusa</name>
    <name type="common">Bark spider</name>
    <name type="synonym">Caerostris bankana</name>
    <dbReference type="NCBI Taxonomy" id="172846"/>
    <lineage>
        <taxon>Eukaryota</taxon>
        <taxon>Metazoa</taxon>
        <taxon>Ecdysozoa</taxon>
        <taxon>Arthropoda</taxon>
        <taxon>Chelicerata</taxon>
        <taxon>Arachnida</taxon>
        <taxon>Araneae</taxon>
        <taxon>Araneomorphae</taxon>
        <taxon>Entelegynae</taxon>
        <taxon>Araneoidea</taxon>
        <taxon>Araneidae</taxon>
        <taxon>Caerostris</taxon>
    </lineage>
</organism>
<keyword evidence="1" id="KW-0472">Membrane</keyword>
<feature type="transmembrane region" description="Helical" evidence="1">
    <location>
        <begin position="65"/>
        <end position="87"/>
    </location>
</feature>